<feature type="domain" description="Hen1 N-terminal" evidence="13">
    <location>
        <begin position="17"/>
        <end position="254"/>
    </location>
</feature>
<dbReference type="InterPro" id="IPR029063">
    <property type="entry name" value="SAM-dependent_MTases_sf"/>
</dbReference>
<keyword evidence="6" id="KW-0949">S-adenosyl-L-methionine</keyword>
<evidence type="ECO:0000256" key="9">
    <source>
        <dbReference type="ARBA" id="ARBA00022884"/>
    </source>
</evidence>
<keyword evidence="7" id="KW-0479">Metal-binding</keyword>
<dbReference type="InterPro" id="IPR024740">
    <property type="entry name" value="Hen1_N"/>
</dbReference>
<evidence type="ECO:0000256" key="12">
    <source>
        <dbReference type="ARBA" id="ARBA00048418"/>
    </source>
</evidence>
<dbReference type="InterPro" id="IPR041698">
    <property type="entry name" value="Methyltransf_25"/>
</dbReference>
<proteinExistence type="inferred from homology"/>
<organism evidence="15 16">
    <name type="scientific">Mesorhizobium huakuii</name>
    <dbReference type="NCBI Taxonomy" id="28104"/>
    <lineage>
        <taxon>Bacteria</taxon>
        <taxon>Pseudomonadati</taxon>
        <taxon>Pseudomonadota</taxon>
        <taxon>Alphaproteobacteria</taxon>
        <taxon>Hyphomicrobiales</taxon>
        <taxon>Phyllobacteriaceae</taxon>
        <taxon>Mesorhizobium</taxon>
    </lineage>
</organism>
<evidence type="ECO:0000259" key="14">
    <source>
        <dbReference type="Pfam" id="PF13649"/>
    </source>
</evidence>
<keyword evidence="4" id="KW-0489">Methyltransferase</keyword>
<dbReference type="SUPFAM" id="SSF53335">
    <property type="entry name" value="S-adenosyl-L-methionine-dependent methyltransferases"/>
    <property type="match status" value="1"/>
</dbReference>
<dbReference type="EMBL" id="CP139858">
    <property type="protein sequence ID" value="WQC00822.1"/>
    <property type="molecule type" value="Genomic_DNA"/>
</dbReference>
<feature type="domain" description="Methyltransferase" evidence="14">
    <location>
        <begin position="300"/>
        <end position="388"/>
    </location>
</feature>
<dbReference type="Proteomes" id="UP001322481">
    <property type="component" value="Chromosome"/>
</dbReference>
<evidence type="ECO:0000259" key="13">
    <source>
        <dbReference type="Pfam" id="PF12623"/>
    </source>
</evidence>
<dbReference type="InterPro" id="IPR026610">
    <property type="entry name" value="Hen1"/>
</dbReference>
<comment type="cofactor">
    <cofactor evidence="1">
        <name>Mg(2+)</name>
        <dbReference type="ChEBI" id="CHEBI:18420"/>
    </cofactor>
</comment>
<keyword evidence="5" id="KW-0808">Transferase</keyword>
<dbReference type="RefSeq" id="WP_322415603.1">
    <property type="nucleotide sequence ID" value="NZ_CP139858.1"/>
</dbReference>
<evidence type="ECO:0000256" key="5">
    <source>
        <dbReference type="ARBA" id="ARBA00022679"/>
    </source>
</evidence>
<dbReference type="EC" id="2.1.1.386" evidence="11"/>
<evidence type="ECO:0000256" key="2">
    <source>
        <dbReference type="ARBA" id="ARBA00009026"/>
    </source>
</evidence>
<keyword evidence="8" id="KW-0460">Magnesium</keyword>
<accession>A0ABZ0VTT7</accession>
<dbReference type="InterPro" id="IPR024026">
    <property type="entry name" value="3'-RNA_MeTfrase_Hen1_bac"/>
</dbReference>
<evidence type="ECO:0000313" key="16">
    <source>
        <dbReference type="Proteomes" id="UP001322481"/>
    </source>
</evidence>
<dbReference type="PANTHER" id="PTHR21404">
    <property type="entry name" value="HEN1"/>
    <property type="match status" value="1"/>
</dbReference>
<evidence type="ECO:0000256" key="11">
    <source>
        <dbReference type="ARBA" id="ARBA00035025"/>
    </source>
</evidence>
<evidence type="ECO:0000256" key="1">
    <source>
        <dbReference type="ARBA" id="ARBA00001946"/>
    </source>
</evidence>
<dbReference type="Pfam" id="PF12623">
    <property type="entry name" value="Hen1_L"/>
    <property type="match status" value="1"/>
</dbReference>
<name>A0ABZ0VTT7_9HYPH</name>
<evidence type="ECO:0000256" key="10">
    <source>
        <dbReference type="ARBA" id="ARBA00023158"/>
    </source>
</evidence>
<dbReference type="Pfam" id="PF13649">
    <property type="entry name" value="Methyltransf_25"/>
    <property type="match status" value="1"/>
</dbReference>
<evidence type="ECO:0000256" key="6">
    <source>
        <dbReference type="ARBA" id="ARBA00022691"/>
    </source>
</evidence>
<dbReference type="NCBIfam" id="TIGR04074">
    <property type="entry name" value="bacter_Hen1"/>
    <property type="match status" value="1"/>
</dbReference>
<evidence type="ECO:0000256" key="3">
    <source>
        <dbReference type="ARBA" id="ARBA00021330"/>
    </source>
</evidence>
<gene>
    <name evidence="15" type="ORF">U0R22_005033</name>
</gene>
<comment type="similarity">
    <text evidence="2">Belongs to the methyltransferase superfamily. HEN1 family.</text>
</comment>
<comment type="catalytic activity">
    <reaction evidence="12">
        <text>small RNA 3'-end nucleotide + S-adenosyl-L-methionine = small RNA 3'-end 2'-O-methylnucleotide + S-adenosyl-L-homocysteine + H(+)</text>
        <dbReference type="Rhea" id="RHEA:37887"/>
        <dbReference type="Rhea" id="RHEA-COMP:10415"/>
        <dbReference type="Rhea" id="RHEA-COMP:10416"/>
        <dbReference type="ChEBI" id="CHEBI:15378"/>
        <dbReference type="ChEBI" id="CHEBI:57856"/>
        <dbReference type="ChEBI" id="CHEBI:59789"/>
        <dbReference type="ChEBI" id="CHEBI:74896"/>
        <dbReference type="ChEBI" id="CHEBI:74898"/>
        <dbReference type="EC" id="2.1.1.386"/>
    </reaction>
</comment>
<sequence length="476" mass="52678">MPRAIGYSACLRYRSLMFLSVATTHRPATDLGFLLHKHPERLHETELSFGKAWLFYPEATDERCEAVLLLDVDPIGLVRGKGQAEGLLDQYVNDRPYAASSFLSVAMNKALRTAMTGISKERQQLADSDLPLEAVVTPLPMRGGEALVRDLFEPLGWAVDLTPIENIGPGAGGARYGHLRLIGTGRLSSLLNHLYVLIPVMDDAKHYWVGEAEIDKLLSKGEGWLENHPAKDLIVRRYLRNRGALARIALERLAPETVGEALPPEARVAPEEALEAPIRLNDLRMDAVVQAIRATGATSVADLGCGEGKLLYRLVRERWVHRLFGLDPAVRELEWAAKRLKLNEFGGPPEGRVTLLHGSLTYRDSRWAEADVAVLVEVIEHLDEDKLPLIERVVFGETAPKSVIVTTPNADYNALFPNLAPGAFRHPDHRFEWSRVRFEAWAAKIGETYGYGAAFSGIGAVHPMLGAPTQMAVFTR</sequence>
<keyword evidence="16" id="KW-1185">Reference proteome</keyword>
<dbReference type="Gene3D" id="3.40.50.150">
    <property type="entry name" value="Vaccinia Virus protein VP39"/>
    <property type="match status" value="1"/>
</dbReference>
<keyword evidence="9" id="KW-0694">RNA-binding</keyword>
<dbReference type="Gene3D" id="3.30.1610.20">
    <property type="entry name" value="Hen1, N-terminal domain"/>
    <property type="match status" value="1"/>
</dbReference>
<evidence type="ECO:0000313" key="15">
    <source>
        <dbReference type="EMBL" id="WQC00822.1"/>
    </source>
</evidence>
<keyword evidence="10" id="KW-0943">RNA-mediated gene silencing</keyword>
<dbReference type="PANTHER" id="PTHR21404:SF3">
    <property type="entry name" value="SMALL RNA 2'-O-METHYLTRANSFERASE"/>
    <property type="match status" value="1"/>
</dbReference>
<protein>
    <recommendedName>
        <fullName evidence="3">Small RNA 2'-O-methyltransferase</fullName>
        <ecNumber evidence="11">2.1.1.386</ecNumber>
    </recommendedName>
</protein>
<reference evidence="15 16" key="1">
    <citation type="submission" date="2023-11" db="EMBL/GenBank/DDBJ databases">
        <authorList>
            <person name="Panchal A.K."/>
            <person name="Meaney J.S."/>
            <person name="Karas B.J."/>
            <person name="diCenzo G.C."/>
        </authorList>
    </citation>
    <scope>NUCLEOTIDE SEQUENCE [LARGE SCALE GENOMIC DNA]</scope>
    <source>
        <strain evidence="15 16">NZP2235</strain>
    </source>
</reference>
<evidence type="ECO:0000256" key="8">
    <source>
        <dbReference type="ARBA" id="ARBA00022842"/>
    </source>
</evidence>
<evidence type="ECO:0000256" key="4">
    <source>
        <dbReference type="ARBA" id="ARBA00022603"/>
    </source>
</evidence>
<evidence type="ECO:0000256" key="7">
    <source>
        <dbReference type="ARBA" id="ARBA00022723"/>
    </source>
</evidence>
<dbReference type="InterPro" id="IPR038546">
    <property type="entry name" value="Hen1_N_sf"/>
</dbReference>